<dbReference type="InterPro" id="IPR001789">
    <property type="entry name" value="Sig_transdc_resp-reg_receiver"/>
</dbReference>
<dbReference type="PATRIC" id="fig|1229908.8.peg.646"/>
<dbReference type="RefSeq" id="WP_014962887.1">
    <property type="nucleotide sequence ID" value="NC_018655.1"/>
</dbReference>
<sequence>MKILVIDDTEDILDLISVHLTAAGHEVITANNGHKGIEMIKTGTFDVVLLDIAMPEFSGLNVIDALEKEGLINTTKVLIITASEMSSTKLTNLMQRGVKAWMRKPINFDILLDRLKNI</sequence>
<dbReference type="GeneID" id="13726046"/>
<dbReference type="KEGG" id="nkr:NKOR_03020"/>
<name>K0B369_9ARCH</name>
<accession>K0B369</accession>
<dbReference type="HOGENOM" id="CLU_000445_69_17_2"/>
<protein>
    <submittedName>
        <fullName evidence="3">Response regulator receiver modulated diguanylate cyclase</fullName>
    </submittedName>
</protein>
<dbReference type="STRING" id="1229908.NKOR_03020"/>
<evidence type="ECO:0000256" key="1">
    <source>
        <dbReference type="ARBA" id="ARBA00022553"/>
    </source>
</evidence>
<dbReference type="GO" id="GO:0000160">
    <property type="term" value="P:phosphorelay signal transduction system"/>
    <property type="evidence" value="ECO:0007669"/>
    <property type="project" value="InterPro"/>
</dbReference>
<dbReference type="Proteomes" id="UP000006101">
    <property type="component" value="Chromosome"/>
</dbReference>
<dbReference type="SMART" id="SM00448">
    <property type="entry name" value="REC"/>
    <property type="match status" value="1"/>
</dbReference>
<evidence type="ECO:0000313" key="3">
    <source>
        <dbReference type="EMBL" id="AFS80498.1"/>
    </source>
</evidence>
<dbReference type="PROSITE" id="PS50110">
    <property type="entry name" value="RESPONSE_REGULATORY"/>
    <property type="match status" value="1"/>
</dbReference>
<dbReference type="PANTHER" id="PTHR44591">
    <property type="entry name" value="STRESS RESPONSE REGULATOR PROTEIN 1"/>
    <property type="match status" value="1"/>
</dbReference>
<proteinExistence type="predicted"/>
<dbReference type="SUPFAM" id="SSF52172">
    <property type="entry name" value="CheY-like"/>
    <property type="match status" value="1"/>
</dbReference>
<dbReference type="EMBL" id="CP003842">
    <property type="protein sequence ID" value="AFS80498.1"/>
    <property type="molecule type" value="Genomic_DNA"/>
</dbReference>
<gene>
    <name evidence="3" type="ORF">NKOR_03020</name>
</gene>
<dbReference type="InterPro" id="IPR011006">
    <property type="entry name" value="CheY-like_superfamily"/>
</dbReference>
<dbReference type="Pfam" id="PF00072">
    <property type="entry name" value="Response_reg"/>
    <property type="match status" value="1"/>
</dbReference>
<dbReference type="Gene3D" id="3.40.50.2300">
    <property type="match status" value="1"/>
</dbReference>
<evidence type="ECO:0000259" key="2">
    <source>
        <dbReference type="PROSITE" id="PS50110"/>
    </source>
</evidence>
<evidence type="ECO:0000313" key="4">
    <source>
        <dbReference type="Proteomes" id="UP000006101"/>
    </source>
</evidence>
<dbReference type="AlphaFoldDB" id="K0B369"/>
<organism evidence="3 4">
    <name type="scientific">Candidatus Nitrosopumilus koreensis AR1</name>
    <dbReference type="NCBI Taxonomy" id="1229908"/>
    <lineage>
        <taxon>Archaea</taxon>
        <taxon>Nitrososphaerota</taxon>
        <taxon>Nitrososphaeria</taxon>
        <taxon>Nitrosopumilales</taxon>
        <taxon>Nitrosopumilaceae</taxon>
        <taxon>Nitrosopumilus</taxon>
    </lineage>
</organism>
<dbReference type="InterPro" id="IPR050595">
    <property type="entry name" value="Bact_response_regulator"/>
</dbReference>
<keyword evidence="1" id="KW-0597">Phosphoprotein</keyword>
<reference evidence="3 4" key="1">
    <citation type="journal article" date="2012" name="J. Bacteriol.">
        <title>Draft Genome Sequence of an Ammonia-Oxidizing Archaeon, "Candidatus Nitrosopumilus koreensis" AR1, from Marine Sediment.</title>
        <authorList>
            <person name="Park S.J."/>
            <person name="Kim J.G."/>
            <person name="Jung M.Y."/>
            <person name="Kim S.J."/>
            <person name="Cha I.T."/>
            <person name="Kwon K."/>
            <person name="Lee J.H."/>
            <person name="Rhee S.K."/>
        </authorList>
    </citation>
    <scope>NUCLEOTIDE SEQUENCE [LARGE SCALE GENOMIC DNA]</scope>
    <source>
        <strain evidence="3 4">AR1</strain>
    </source>
</reference>
<keyword evidence="4" id="KW-1185">Reference proteome</keyword>
<feature type="domain" description="Response regulatory" evidence="2">
    <location>
        <begin position="2"/>
        <end position="118"/>
    </location>
</feature>
<dbReference type="PANTHER" id="PTHR44591:SF3">
    <property type="entry name" value="RESPONSE REGULATORY DOMAIN-CONTAINING PROTEIN"/>
    <property type="match status" value="1"/>
</dbReference>